<evidence type="ECO:0000313" key="16">
    <source>
        <dbReference type="Proteomes" id="UP000290289"/>
    </source>
</evidence>
<keyword evidence="6 11" id="KW-0812">Transmembrane</keyword>
<dbReference type="EMBL" id="RDQH01000330">
    <property type="protein sequence ID" value="RXI01862.1"/>
    <property type="molecule type" value="Genomic_DNA"/>
</dbReference>
<dbReference type="Pfam" id="PF00153">
    <property type="entry name" value="Mito_carr"/>
    <property type="match status" value="3"/>
</dbReference>
<comment type="similarity">
    <text evidence="2">Belongs to the mitochondrial carrier (TC 2.A.29) family.</text>
</comment>
<evidence type="ECO:0000256" key="9">
    <source>
        <dbReference type="ARBA" id="ARBA00023136"/>
    </source>
</evidence>
<evidence type="ECO:0000256" key="5">
    <source>
        <dbReference type="ARBA" id="ARBA00022449"/>
    </source>
</evidence>
<name>A0A498K8Z3_MALDO</name>
<dbReference type="PANTHER" id="PTHR46650">
    <property type="entry name" value="PEROXISOMAL ADENINE NUCLEOTIDE TRANSPORTER 1"/>
    <property type="match status" value="1"/>
</dbReference>
<feature type="transmembrane region" description="Helical" evidence="13">
    <location>
        <begin position="636"/>
        <end position="659"/>
    </location>
</feature>
<dbReference type="STRING" id="3750.A0A498K8Z3"/>
<evidence type="ECO:0000256" key="7">
    <source>
        <dbReference type="ARBA" id="ARBA00022737"/>
    </source>
</evidence>
<accession>A0A498K8Z3</accession>
<keyword evidence="16" id="KW-1185">Reference proteome</keyword>
<keyword evidence="4" id="KW-0813">Transport</keyword>
<feature type="repeat" description="Solcar" evidence="11">
    <location>
        <begin position="106"/>
        <end position="186"/>
    </location>
</feature>
<evidence type="ECO:0000313" key="15">
    <source>
        <dbReference type="EMBL" id="RXI01862.1"/>
    </source>
</evidence>
<evidence type="ECO:0000256" key="2">
    <source>
        <dbReference type="ARBA" id="ARBA00006375"/>
    </source>
</evidence>
<feature type="transmembrane region" description="Helical" evidence="13">
    <location>
        <begin position="665"/>
        <end position="687"/>
    </location>
</feature>
<dbReference type="GO" id="GO:0005347">
    <property type="term" value="F:ATP transmembrane transporter activity"/>
    <property type="evidence" value="ECO:0007669"/>
    <property type="project" value="InterPro"/>
</dbReference>
<dbReference type="GO" id="GO:0006635">
    <property type="term" value="P:fatty acid beta-oxidation"/>
    <property type="evidence" value="ECO:0007669"/>
    <property type="project" value="InterPro"/>
</dbReference>
<dbReference type="Proteomes" id="UP000290289">
    <property type="component" value="Chromosome 4"/>
</dbReference>
<dbReference type="GO" id="GO:0015217">
    <property type="term" value="F:ADP transmembrane transporter activity"/>
    <property type="evidence" value="ECO:0007669"/>
    <property type="project" value="InterPro"/>
</dbReference>
<dbReference type="PANTHER" id="PTHR46650:SF4">
    <property type="entry name" value="PEROXISOMAL ADENINE NUCLEOTIDE CARRIER 1"/>
    <property type="match status" value="1"/>
</dbReference>
<dbReference type="PRINTS" id="PR00926">
    <property type="entry name" value="MITOCARRIER"/>
</dbReference>
<feature type="domain" description="Yip1" evidence="14">
    <location>
        <begin position="524"/>
        <end position="682"/>
    </location>
</feature>
<feature type="repeat" description="Solcar" evidence="11">
    <location>
        <begin position="7"/>
        <end position="96"/>
    </location>
</feature>
<feature type="region of interest" description="Disordered" evidence="12">
    <location>
        <begin position="453"/>
        <end position="484"/>
    </location>
</feature>
<dbReference type="SUPFAM" id="SSF103506">
    <property type="entry name" value="Mitochondrial carrier"/>
    <property type="match status" value="1"/>
</dbReference>
<keyword evidence="7" id="KW-0677">Repeat</keyword>
<feature type="repeat" description="Solcar" evidence="11">
    <location>
        <begin position="203"/>
        <end position="298"/>
    </location>
</feature>
<evidence type="ECO:0000256" key="3">
    <source>
        <dbReference type="ARBA" id="ARBA00010596"/>
    </source>
</evidence>
<dbReference type="InterPro" id="IPR018108">
    <property type="entry name" value="MCP_transmembrane"/>
</dbReference>
<evidence type="ECO:0000256" key="8">
    <source>
        <dbReference type="ARBA" id="ARBA00022989"/>
    </source>
</evidence>
<keyword evidence="5" id="KW-0050">Antiport</keyword>
<proteinExistence type="inferred from homology"/>
<dbReference type="FunFam" id="1.50.40.10:FF:000044">
    <property type="entry name" value="Peroxisomal adenine nucleotide carrier 1"/>
    <property type="match status" value="1"/>
</dbReference>
<comment type="similarity">
    <text evidence="3">Belongs to the YIP1 family.</text>
</comment>
<reference evidence="15 16" key="1">
    <citation type="submission" date="2018-10" db="EMBL/GenBank/DDBJ databases">
        <title>A high-quality apple genome assembly.</title>
        <authorList>
            <person name="Hu J."/>
        </authorList>
    </citation>
    <scope>NUCLEOTIDE SEQUENCE [LARGE SCALE GENOMIC DNA]</scope>
    <source>
        <strain evidence="16">cv. HFTH1</strain>
        <tissue evidence="15">Young leaf</tissue>
    </source>
</reference>
<evidence type="ECO:0000256" key="10">
    <source>
        <dbReference type="ARBA" id="ARBA00023140"/>
    </source>
</evidence>
<evidence type="ECO:0000256" key="1">
    <source>
        <dbReference type="ARBA" id="ARBA00004585"/>
    </source>
</evidence>
<dbReference type="AlphaFoldDB" id="A0A498K8Z3"/>
<dbReference type="InterPro" id="IPR045900">
    <property type="entry name" value="Peroxisomal_Ade_carrier"/>
</dbReference>
<feature type="transmembrane region" description="Helical" evidence="13">
    <location>
        <begin position="606"/>
        <end position="629"/>
    </location>
</feature>
<keyword evidence="9 11" id="KW-0472">Membrane</keyword>
<dbReference type="InterPro" id="IPR023395">
    <property type="entry name" value="MCP_dom_sf"/>
</dbReference>
<dbReference type="GO" id="GO:0015297">
    <property type="term" value="F:antiporter activity"/>
    <property type="evidence" value="ECO:0007669"/>
    <property type="project" value="UniProtKB-KW"/>
</dbReference>
<dbReference type="GO" id="GO:0005778">
    <property type="term" value="C:peroxisomal membrane"/>
    <property type="evidence" value="ECO:0007669"/>
    <property type="project" value="UniProtKB-SubCell"/>
</dbReference>
<dbReference type="Pfam" id="PF04893">
    <property type="entry name" value="Yip1"/>
    <property type="match status" value="1"/>
</dbReference>
<evidence type="ECO:0000256" key="13">
    <source>
        <dbReference type="SAM" id="Phobius"/>
    </source>
</evidence>
<evidence type="ECO:0000256" key="4">
    <source>
        <dbReference type="ARBA" id="ARBA00022448"/>
    </source>
</evidence>
<dbReference type="InterPro" id="IPR006977">
    <property type="entry name" value="Yip1_dom"/>
</dbReference>
<dbReference type="PROSITE" id="PS50920">
    <property type="entry name" value="SOLCAR"/>
    <property type="match status" value="3"/>
</dbReference>
<dbReference type="GO" id="GO:0007031">
    <property type="term" value="P:peroxisome organization"/>
    <property type="evidence" value="ECO:0007669"/>
    <property type="project" value="TreeGrafter"/>
</dbReference>
<keyword evidence="8 13" id="KW-1133">Transmembrane helix</keyword>
<evidence type="ECO:0000256" key="11">
    <source>
        <dbReference type="PROSITE-ProRule" id="PRU00282"/>
    </source>
</evidence>
<sequence>MGLDLDLESISEATSGAVGSLVSTTLLYPLDTCKTRYQAEVRGNDRAKYRNLSDVFWEAISTRQVLSLYQGLETKNLQSFISQFIYFYGYSYFKRLYVETSGVKSIGTRANLVLAAAAGACTAIVTQPLDTASSRMQTSAFGKSKGLWKTLTEGSWIDAFDGLGISLLLTANPAIQYTVFDQLKLRLLKRKNKTGKDSSPEALSAFTAFVLGAVSKTVATVLTYPAIRCKVMIQAADEDDGKTKNPQPKSSKTIPAVLCAIWKREGILGFFKGLHAQILKTVLSSALLLMIKEKISAATWVLLLSIRRSLLLTRGRLKKWDAAFRSMFGAPKTGGTRCSTERILGEFSFCLTPWNDSFHMKHKIITSPSPSSSSLFPSEGIFAPSPFRPVLSCPIPFHPIPKKKKKKQREGKMMSGNYTTIDNQNVSGSVPAAVPDPGHLTVKFQDSTLQTFPPSETRGKIARGALPPSDADDTFSKPVSGSDEPQQGGWLRIFSVASYKQYFDVDTSDVLERIKDSLLPFSGTFNEKTSNSPDLYGPFWICTTLIFVAAAIGTFVTYVAHKMKSKDWEYDINVVQWSAGLFYGYVTIVPLVLYVILKYFSAPSGLVQLFCLYGYSLFVFIPALCLSVVPLEIFRWVIAGVAGVMSATFVAVNLRAHIVSAGERWFLIVAGIFLLQLALSVVLKLYLFTVTV</sequence>
<organism evidence="15 16">
    <name type="scientific">Malus domestica</name>
    <name type="common">Apple</name>
    <name type="synonym">Pyrus malus</name>
    <dbReference type="NCBI Taxonomy" id="3750"/>
    <lineage>
        <taxon>Eukaryota</taxon>
        <taxon>Viridiplantae</taxon>
        <taxon>Streptophyta</taxon>
        <taxon>Embryophyta</taxon>
        <taxon>Tracheophyta</taxon>
        <taxon>Spermatophyta</taxon>
        <taxon>Magnoliopsida</taxon>
        <taxon>eudicotyledons</taxon>
        <taxon>Gunneridae</taxon>
        <taxon>Pentapetalae</taxon>
        <taxon>rosids</taxon>
        <taxon>fabids</taxon>
        <taxon>Rosales</taxon>
        <taxon>Rosaceae</taxon>
        <taxon>Amygdaloideae</taxon>
        <taxon>Maleae</taxon>
        <taxon>Malus</taxon>
    </lineage>
</organism>
<dbReference type="InterPro" id="IPR002067">
    <property type="entry name" value="MCP"/>
</dbReference>
<protein>
    <recommendedName>
        <fullName evidence="14">Yip1 domain-containing protein</fullName>
    </recommendedName>
</protein>
<evidence type="ECO:0000256" key="12">
    <source>
        <dbReference type="SAM" id="MobiDB-lite"/>
    </source>
</evidence>
<gene>
    <name evidence="15" type="ORF">DVH24_015211</name>
</gene>
<dbReference type="Gene3D" id="1.50.40.10">
    <property type="entry name" value="Mitochondrial carrier domain"/>
    <property type="match status" value="1"/>
</dbReference>
<comment type="subcellular location">
    <subcellularLocation>
        <location evidence="1">Peroxisome membrane</location>
        <topology evidence="1">Multi-pass membrane protein</topology>
    </subcellularLocation>
</comment>
<comment type="caution">
    <text evidence="15">The sequence shown here is derived from an EMBL/GenBank/DDBJ whole genome shotgun (WGS) entry which is preliminary data.</text>
</comment>
<feature type="transmembrane region" description="Helical" evidence="13">
    <location>
        <begin position="535"/>
        <end position="560"/>
    </location>
</feature>
<evidence type="ECO:0000259" key="14">
    <source>
        <dbReference type="Pfam" id="PF04893"/>
    </source>
</evidence>
<feature type="transmembrane region" description="Helical" evidence="13">
    <location>
        <begin position="581"/>
        <end position="600"/>
    </location>
</feature>
<evidence type="ECO:0000256" key="6">
    <source>
        <dbReference type="ARBA" id="ARBA00022692"/>
    </source>
</evidence>
<keyword evidence="10" id="KW-0576">Peroxisome</keyword>